<reference evidence="1" key="2">
    <citation type="submission" date="2025-09" db="UniProtKB">
        <authorList>
            <consortium name="Ensembl"/>
        </authorList>
    </citation>
    <scope>IDENTIFICATION</scope>
</reference>
<dbReference type="Proteomes" id="UP000264820">
    <property type="component" value="Unplaced"/>
</dbReference>
<accession>A0A3Q3E3J9</accession>
<dbReference type="GeneTree" id="ENSGT00940000156628"/>
<sequence length="103" mass="11056">MGEAHGLISDLLADPSLPPNTCSSLKAVSSLLSTQIILQPLHRPHVPPVTHACSDSEDGTDKVERLAIPKVSFFFFSSSICWEKICNDCDWLATSSGCTLPTA</sequence>
<keyword evidence="2" id="KW-1185">Reference proteome</keyword>
<dbReference type="Ensembl" id="ENSHCOT00000020099.1">
    <property type="protein sequence ID" value="ENSHCOP00000025676.1"/>
    <property type="gene ID" value="ENSHCOG00000015992.1"/>
</dbReference>
<protein>
    <submittedName>
        <fullName evidence="1">Uncharacterized protein</fullName>
    </submittedName>
</protein>
<dbReference type="STRING" id="109280.ENSHCOP00000025676"/>
<dbReference type="OMA" id="SSICWEK"/>
<evidence type="ECO:0000313" key="2">
    <source>
        <dbReference type="Proteomes" id="UP000264820"/>
    </source>
</evidence>
<name>A0A3Q3E3J9_HIPCM</name>
<evidence type="ECO:0000313" key="1">
    <source>
        <dbReference type="Ensembl" id="ENSHCOP00000025676.1"/>
    </source>
</evidence>
<organism evidence="1 2">
    <name type="scientific">Hippocampus comes</name>
    <name type="common">Tiger tail seahorse</name>
    <dbReference type="NCBI Taxonomy" id="109280"/>
    <lineage>
        <taxon>Eukaryota</taxon>
        <taxon>Metazoa</taxon>
        <taxon>Chordata</taxon>
        <taxon>Craniata</taxon>
        <taxon>Vertebrata</taxon>
        <taxon>Euteleostomi</taxon>
        <taxon>Actinopterygii</taxon>
        <taxon>Neopterygii</taxon>
        <taxon>Teleostei</taxon>
        <taxon>Neoteleostei</taxon>
        <taxon>Acanthomorphata</taxon>
        <taxon>Syngnathiaria</taxon>
        <taxon>Syngnathiformes</taxon>
        <taxon>Syngnathoidei</taxon>
        <taxon>Syngnathidae</taxon>
        <taxon>Hippocampus</taxon>
    </lineage>
</organism>
<dbReference type="AlphaFoldDB" id="A0A3Q3E3J9"/>
<reference evidence="1" key="1">
    <citation type="submission" date="2025-08" db="UniProtKB">
        <authorList>
            <consortium name="Ensembl"/>
        </authorList>
    </citation>
    <scope>IDENTIFICATION</scope>
</reference>
<proteinExistence type="predicted"/>